<name>A0AAE1XKS0_9LAMI</name>
<reference evidence="2" key="2">
    <citation type="journal article" date="2024" name="Plant">
        <title>Genomic evolution and insights into agronomic trait innovations of Sesamum species.</title>
        <authorList>
            <person name="Miao H."/>
            <person name="Wang L."/>
            <person name="Qu L."/>
            <person name="Liu H."/>
            <person name="Sun Y."/>
            <person name="Le M."/>
            <person name="Wang Q."/>
            <person name="Wei S."/>
            <person name="Zheng Y."/>
            <person name="Lin W."/>
            <person name="Duan Y."/>
            <person name="Cao H."/>
            <person name="Xiong S."/>
            <person name="Wang X."/>
            <person name="Wei L."/>
            <person name="Li C."/>
            <person name="Ma Q."/>
            <person name="Ju M."/>
            <person name="Zhao R."/>
            <person name="Li G."/>
            <person name="Mu C."/>
            <person name="Tian Q."/>
            <person name="Mei H."/>
            <person name="Zhang T."/>
            <person name="Gao T."/>
            <person name="Zhang H."/>
        </authorList>
    </citation>
    <scope>NUCLEOTIDE SEQUENCE</scope>
    <source>
        <strain evidence="2">3651</strain>
    </source>
</reference>
<comment type="caution">
    <text evidence="2">The sequence shown here is derived from an EMBL/GenBank/DDBJ whole genome shotgun (WGS) entry which is preliminary data.</text>
</comment>
<proteinExistence type="predicted"/>
<keyword evidence="3" id="KW-1185">Reference proteome</keyword>
<protein>
    <submittedName>
        <fullName evidence="2">Uncharacterized protein</fullName>
    </submittedName>
</protein>
<gene>
    <name evidence="2" type="ORF">Salat_2777900</name>
</gene>
<accession>A0AAE1XKS0</accession>
<evidence type="ECO:0000313" key="2">
    <source>
        <dbReference type="EMBL" id="KAK4413651.1"/>
    </source>
</evidence>
<organism evidence="2 3">
    <name type="scientific">Sesamum alatum</name>
    <dbReference type="NCBI Taxonomy" id="300844"/>
    <lineage>
        <taxon>Eukaryota</taxon>
        <taxon>Viridiplantae</taxon>
        <taxon>Streptophyta</taxon>
        <taxon>Embryophyta</taxon>
        <taxon>Tracheophyta</taxon>
        <taxon>Spermatophyta</taxon>
        <taxon>Magnoliopsida</taxon>
        <taxon>eudicotyledons</taxon>
        <taxon>Gunneridae</taxon>
        <taxon>Pentapetalae</taxon>
        <taxon>asterids</taxon>
        <taxon>lamiids</taxon>
        <taxon>Lamiales</taxon>
        <taxon>Pedaliaceae</taxon>
        <taxon>Sesamum</taxon>
    </lineage>
</organism>
<dbReference type="AlphaFoldDB" id="A0AAE1XKS0"/>
<dbReference type="EMBL" id="JACGWO010000012">
    <property type="protein sequence ID" value="KAK4413651.1"/>
    <property type="molecule type" value="Genomic_DNA"/>
</dbReference>
<dbReference type="Proteomes" id="UP001293254">
    <property type="component" value="Unassembled WGS sequence"/>
</dbReference>
<feature type="compositionally biased region" description="Basic and acidic residues" evidence="1">
    <location>
        <begin position="246"/>
        <end position="255"/>
    </location>
</feature>
<evidence type="ECO:0000313" key="3">
    <source>
        <dbReference type="Proteomes" id="UP001293254"/>
    </source>
</evidence>
<reference evidence="2" key="1">
    <citation type="submission" date="2020-06" db="EMBL/GenBank/DDBJ databases">
        <authorList>
            <person name="Li T."/>
            <person name="Hu X."/>
            <person name="Zhang T."/>
            <person name="Song X."/>
            <person name="Zhang H."/>
            <person name="Dai N."/>
            <person name="Sheng W."/>
            <person name="Hou X."/>
            <person name="Wei L."/>
        </authorList>
    </citation>
    <scope>NUCLEOTIDE SEQUENCE</scope>
    <source>
        <strain evidence="2">3651</strain>
        <tissue evidence="2">Leaf</tissue>
    </source>
</reference>
<evidence type="ECO:0000256" key="1">
    <source>
        <dbReference type="SAM" id="MobiDB-lite"/>
    </source>
</evidence>
<feature type="region of interest" description="Disordered" evidence="1">
    <location>
        <begin position="236"/>
        <end position="271"/>
    </location>
</feature>
<sequence length="289" mass="32640">MASNSNFSYRAILEKEKLNGANFLDWERQLRIVLKQEKKIDVLDTPLPEKPVDDAPATEKTAYEARKERSQDVACLMLLSMVPELQKQFEDMEAYDIIIQLKAMFGKAARVERFETVTAILESRQKDDEPVGPHVMQTFVVNYHMNNMDKTVHELLGMLKTAEKSIKGEPKKNVLMVQKKKNAFKKGGNKNKKKAFGKQVSQLLSEKPSGRNIHLEEVQNDQPQITSEVIASPVGAQDVASTSVEHTTDVVEPIRRTSRKSNPPKRNPLEGYLVNVGYDKVSGRYSATP</sequence>